<evidence type="ECO:0000259" key="2">
    <source>
        <dbReference type="Pfam" id="PF17952"/>
    </source>
</evidence>
<evidence type="ECO:0000259" key="1">
    <source>
        <dbReference type="Pfam" id="PF10040"/>
    </source>
</evidence>
<dbReference type="InterPro" id="IPR041165">
    <property type="entry name" value="Cas6_N_arch"/>
</dbReference>
<dbReference type="AlphaFoldDB" id="A0AAQ4CRU7"/>
<dbReference type="KEGG" id="scas:SACC_15450"/>
<feature type="domain" description="Cas6 N-terminal" evidence="2">
    <location>
        <begin position="5"/>
        <end position="119"/>
    </location>
</feature>
<evidence type="ECO:0000313" key="4">
    <source>
        <dbReference type="Proteomes" id="UP001319921"/>
    </source>
</evidence>
<evidence type="ECO:0000313" key="3">
    <source>
        <dbReference type="EMBL" id="BDB98528.1"/>
    </source>
</evidence>
<dbReference type="Gene3D" id="3.30.70.1900">
    <property type="match status" value="1"/>
</dbReference>
<dbReference type="Proteomes" id="UP001319921">
    <property type="component" value="Chromosome"/>
</dbReference>
<accession>A0AAQ4CRU7</accession>
<gene>
    <name evidence="3" type="ORF">SACC_15450</name>
</gene>
<dbReference type="InterPro" id="IPR019267">
    <property type="entry name" value="CRISPR-assoc_Cas6_C"/>
</dbReference>
<keyword evidence="4" id="KW-1185">Reference proteome</keyword>
<dbReference type="Pfam" id="PF17952">
    <property type="entry name" value="Cas6_N"/>
    <property type="match status" value="1"/>
</dbReference>
<reference evidence="3 4" key="1">
    <citation type="journal article" date="2022" name="Microbiol. Resour. Announc.">
        <title>Complete Genome Sequence of the Hyperthermophilic and Acidophilic Archaeon Saccharolobus caldissimus Strain HS-3T.</title>
        <authorList>
            <person name="Sakai H.D."/>
            <person name="Kurosawa N."/>
        </authorList>
    </citation>
    <scope>NUCLEOTIDE SEQUENCE [LARGE SCALE GENOMIC DNA]</scope>
    <source>
        <strain evidence="3 4">JCM32116</strain>
    </source>
</reference>
<protein>
    <submittedName>
        <fullName evidence="3">CRISPR-associated protein Cas6</fullName>
    </submittedName>
</protein>
<dbReference type="EMBL" id="AP025226">
    <property type="protein sequence ID" value="BDB98528.1"/>
    <property type="molecule type" value="Genomic_DNA"/>
</dbReference>
<organism evidence="3 4">
    <name type="scientific">Saccharolobus caldissimus</name>
    <dbReference type="NCBI Taxonomy" id="1702097"/>
    <lineage>
        <taxon>Archaea</taxon>
        <taxon>Thermoproteota</taxon>
        <taxon>Thermoprotei</taxon>
        <taxon>Sulfolobales</taxon>
        <taxon>Sulfolobaceae</taxon>
        <taxon>Saccharolobus</taxon>
    </lineage>
</organism>
<feature type="domain" description="CRISPR-associated protein Cas6 C-terminal" evidence="1">
    <location>
        <begin position="137"/>
        <end position="278"/>
    </location>
</feature>
<proteinExistence type="predicted"/>
<name>A0AAQ4CRU7_9CREN</name>
<dbReference type="Pfam" id="PF10040">
    <property type="entry name" value="CRISPR_Cas6"/>
    <property type="match status" value="1"/>
</dbReference>
<dbReference type="GeneID" id="68866275"/>
<dbReference type="RefSeq" id="WP_229572383.1">
    <property type="nucleotide sequence ID" value="NZ_AP025226.1"/>
</dbReference>
<dbReference type="Gene3D" id="2.40.30.310">
    <property type="match status" value="1"/>
</dbReference>
<sequence length="287" mass="32068">MLVLVKITYNVTPLTDVILPSPSSKVMKTLILSGKLFPSLANLVKSRDKQKPLFISNLGYGDVRLISDGSEVIKVKANSRLKATLSFPFLDGIQNEITEGIYETPYGKFSLLLDSIEIIDIKSLKNVDDYQNANMYVKFLTPTLLSSKVLLPPSLASKYKQVNSGFSLLPSIGLIIAYAYRDYYAILGNTNGEEYASRAFKLGILINAFTKIVGFNLRPKTVIIGRDSKNKLRETRGTVGWIEFDVVHDKFKRLAIKYLLIASYLGLGRSRGIGLGEIKFELKKRNE</sequence>